<dbReference type="Proteomes" id="UP000286746">
    <property type="component" value="Unassembled WGS sequence"/>
</dbReference>
<dbReference type="RefSeq" id="WP_125056321.1">
    <property type="nucleotide sequence ID" value="NZ_BHZD01000001.1"/>
</dbReference>
<accession>A0A401W964</accession>
<dbReference type="AlphaFoldDB" id="A0A401W964"/>
<evidence type="ECO:0008006" key="5">
    <source>
        <dbReference type="Google" id="ProtNLM"/>
    </source>
</evidence>
<evidence type="ECO:0000256" key="1">
    <source>
        <dbReference type="SAM" id="MobiDB-lite"/>
    </source>
</evidence>
<feature type="signal peptide" evidence="2">
    <location>
        <begin position="1"/>
        <end position="25"/>
    </location>
</feature>
<evidence type="ECO:0000256" key="2">
    <source>
        <dbReference type="SAM" id="SignalP"/>
    </source>
</evidence>
<dbReference type="EMBL" id="BHZD01000001">
    <property type="protein sequence ID" value="GCD45866.1"/>
    <property type="molecule type" value="Genomic_DNA"/>
</dbReference>
<feature type="chain" id="PRO_5019406698" description="ATP-binding protein" evidence="2">
    <location>
        <begin position="26"/>
        <end position="95"/>
    </location>
</feature>
<protein>
    <recommendedName>
        <fullName evidence="5">ATP-binding protein</fullName>
    </recommendedName>
</protein>
<reference evidence="3 4" key="1">
    <citation type="submission" date="2018-11" db="EMBL/GenBank/DDBJ databases">
        <title>Whole genome sequence of Streptomyces paromomycinus NBRC 15454(T).</title>
        <authorList>
            <person name="Komaki H."/>
            <person name="Tamura T."/>
        </authorList>
    </citation>
    <scope>NUCLEOTIDE SEQUENCE [LARGE SCALE GENOMIC DNA]</scope>
    <source>
        <strain evidence="3 4">NBRC 15454</strain>
    </source>
</reference>
<proteinExistence type="predicted"/>
<organism evidence="3 4">
    <name type="scientific">Streptomyces paromomycinus</name>
    <name type="common">Streptomyces rimosus subsp. paromomycinus</name>
    <dbReference type="NCBI Taxonomy" id="92743"/>
    <lineage>
        <taxon>Bacteria</taxon>
        <taxon>Bacillati</taxon>
        <taxon>Actinomycetota</taxon>
        <taxon>Actinomycetes</taxon>
        <taxon>Kitasatosporales</taxon>
        <taxon>Streptomycetaceae</taxon>
        <taxon>Streptomyces</taxon>
    </lineage>
</organism>
<sequence>MKYTKAAALLAGAALSVGVAAPAFADQTGADKFKSGVSGTVGGAQRAVTHVGDGLKKVNGTLRGDEKLGHMVGDSASSNAPSADGIGIQAASLRR</sequence>
<comment type="caution">
    <text evidence="3">The sequence shown here is derived from an EMBL/GenBank/DDBJ whole genome shotgun (WGS) entry which is preliminary data.</text>
</comment>
<name>A0A401W964_STREY</name>
<feature type="region of interest" description="Disordered" evidence="1">
    <location>
        <begin position="66"/>
        <end position="95"/>
    </location>
</feature>
<evidence type="ECO:0000313" key="3">
    <source>
        <dbReference type="EMBL" id="GCD45866.1"/>
    </source>
</evidence>
<keyword evidence="2" id="KW-0732">Signal</keyword>
<keyword evidence="4" id="KW-1185">Reference proteome</keyword>
<gene>
    <name evidence="3" type="ORF">GKJPGBOP_05609</name>
</gene>
<evidence type="ECO:0000313" key="4">
    <source>
        <dbReference type="Proteomes" id="UP000286746"/>
    </source>
</evidence>